<sequence>RIIYLSAEQRLNYLITIDSDGKIRWKHNSQYVDTTPGRWIDSGDGRGIVRADRTDEVHIRKRQSSVGSQSEEQTAKHYQGVSKNPNLNVLQRIWKDRFTTKGLMERMLRKTIRKNTWLYV</sequence>
<organism evidence="2 3">
    <name type="scientific">Serendipita vermifera MAFF 305830</name>
    <dbReference type="NCBI Taxonomy" id="933852"/>
    <lineage>
        <taxon>Eukaryota</taxon>
        <taxon>Fungi</taxon>
        <taxon>Dikarya</taxon>
        <taxon>Basidiomycota</taxon>
        <taxon>Agaricomycotina</taxon>
        <taxon>Agaricomycetes</taxon>
        <taxon>Sebacinales</taxon>
        <taxon>Serendipitaceae</taxon>
        <taxon>Serendipita</taxon>
    </lineage>
</organism>
<protein>
    <submittedName>
        <fullName evidence="2">Uncharacterized protein</fullName>
    </submittedName>
</protein>
<keyword evidence="3" id="KW-1185">Reference proteome</keyword>
<dbReference type="STRING" id="933852.A0A0C3B1N0"/>
<proteinExistence type="predicted"/>
<feature type="region of interest" description="Disordered" evidence="1">
    <location>
        <begin position="59"/>
        <end position="83"/>
    </location>
</feature>
<dbReference type="AlphaFoldDB" id="A0A0C3B1N0"/>
<gene>
    <name evidence="2" type="ORF">M408DRAFT_34964</name>
</gene>
<accession>A0A0C3B1N0</accession>
<dbReference type="Proteomes" id="UP000054097">
    <property type="component" value="Unassembled WGS sequence"/>
</dbReference>
<reference evidence="2 3" key="1">
    <citation type="submission" date="2014-04" db="EMBL/GenBank/DDBJ databases">
        <authorList>
            <consortium name="DOE Joint Genome Institute"/>
            <person name="Kuo A."/>
            <person name="Zuccaro A."/>
            <person name="Kohler A."/>
            <person name="Nagy L.G."/>
            <person name="Floudas D."/>
            <person name="Copeland A."/>
            <person name="Barry K.W."/>
            <person name="Cichocki N."/>
            <person name="Veneault-Fourrey C."/>
            <person name="LaButti K."/>
            <person name="Lindquist E.A."/>
            <person name="Lipzen A."/>
            <person name="Lundell T."/>
            <person name="Morin E."/>
            <person name="Murat C."/>
            <person name="Sun H."/>
            <person name="Tunlid A."/>
            <person name="Henrissat B."/>
            <person name="Grigoriev I.V."/>
            <person name="Hibbett D.S."/>
            <person name="Martin F."/>
            <person name="Nordberg H.P."/>
            <person name="Cantor M.N."/>
            <person name="Hua S.X."/>
        </authorList>
    </citation>
    <scope>NUCLEOTIDE SEQUENCE [LARGE SCALE GENOMIC DNA]</scope>
    <source>
        <strain evidence="2 3">MAFF 305830</strain>
    </source>
</reference>
<dbReference type="OrthoDB" id="7344096at2759"/>
<name>A0A0C3B1N0_SERVB</name>
<evidence type="ECO:0000313" key="3">
    <source>
        <dbReference type="Proteomes" id="UP000054097"/>
    </source>
</evidence>
<reference evidence="3" key="2">
    <citation type="submission" date="2015-01" db="EMBL/GenBank/DDBJ databases">
        <title>Evolutionary Origins and Diversification of the Mycorrhizal Mutualists.</title>
        <authorList>
            <consortium name="DOE Joint Genome Institute"/>
            <consortium name="Mycorrhizal Genomics Consortium"/>
            <person name="Kohler A."/>
            <person name="Kuo A."/>
            <person name="Nagy L.G."/>
            <person name="Floudas D."/>
            <person name="Copeland A."/>
            <person name="Barry K.W."/>
            <person name="Cichocki N."/>
            <person name="Veneault-Fourrey C."/>
            <person name="LaButti K."/>
            <person name="Lindquist E.A."/>
            <person name="Lipzen A."/>
            <person name="Lundell T."/>
            <person name="Morin E."/>
            <person name="Murat C."/>
            <person name="Riley R."/>
            <person name="Ohm R."/>
            <person name="Sun H."/>
            <person name="Tunlid A."/>
            <person name="Henrissat B."/>
            <person name="Grigoriev I.V."/>
            <person name="Hibbett D.S."/>
            <person name="Martin F."/>
        </authorList>
    </citation>
    <scope>NUCLEOTIDE SEQUENCE [LARGE SCALE GENOMIC DNA]</scope>
    <source>
        <strain evidence="3">MAFF 305830</strain>
    </source>
</reference>
<evidence type="ECO:0000313" key="2">
    <source>
        <dbReference type="EMBL" id="KIM30750.1"/>
    </source>
</evidence>
<dbReference type="EMBL" id="KN824283">
    <property type="protein sequence ID" value="KIM30750.1"/>
    <property type="molecule type" value="Genomic_DNA"/>
</dbReference>
<feature type="non-terminal residue" evidence="2">
    <location>
        <position position="120"/>
    </location>
</feature>
<evidence type="ECO:0000256" key="1">
    <source>
        <dbReference type="SAM" id="MobiDB-lite"/>
    </source>
</evidence>
<dbReference type="HOGENOM" id="CLU_142629_0_0_1"/>
<feature type="non-terminal residue" evidence="2">
    <location>
        <position position="1"/>
    </location>
</feature>